<evidence type="ECO:0000313" key="3">
    <source>
        <dbReference type="Proteomes" id="UP000256980"/>
    </source>
</evidence>
<keyword evidence="1" id="KW-1133">Transmembrane helix</keyword>
<dbReference type="AlphaFoldDB" id="A0A3D9H7L8"/>
<keyword evidence="3" id="KW-1185">Reference proteome</keyword>
<accession>A0A3D9H7L8</accession>
<reference evidence="2 3" key="1">
    <citation type="submission" date="2018-07" db="EMBL/GenBank/DDBJ databases">
        <title>Genomic Encyclopedia of Type Strains, Phase III (KMG-III): the genomes of soil and plant-associated and newly described type strains.</title>
        <authorList>
            <person name="Whitman W."/>
        </authorList>
    </citation>
    <scope>NUCLEOTIDE SEQUENCE [LARGE SCALE GENOMIC DNA]</scope>
    <source>
        <strain evidence="2 3">CECT 7946</strain>
    </source>
</reference>
<protein>
    <submittedName>
        <fullName evidence="2">Uncharacterized protein</fullName>
    </submittedName>
</protein>
<proteinExistence type="predicted"/>
<dbReference type="OrthoDB" id="1435273at2"/>
<evidence type="ECO:0000313" key="2">
    <source>
        <dbReference type="EMBL" id="RED45484.1"/>
    </source>
</evidence>
<keyword evidence="1" id="KW-0812">Transmembrane</keyword>
<organism evidence="2 3">
    <name type="scientific">Winogradskyella eximia</name>
    <dbReference type="NCBI Taxonomy" id="262006"/>
    <lineage>
        <taxon>Bacteria</taxon>
        <taxon>Pseudomonadati</taxon>
        <taxon>Bacteroidota</taxon>
        <taxon>Flavobacteriia</taxon>
        <taxon>Flavobacteriales</taxon>
        <taxon>Flavobacteriaceae</taxon>
        <taxon>Winogradskyella</taxon>
    </lineage>
</organism>
<dbReference type="EMBL" id="QRDV01000002">
    <property type="protein sequence ID" value="RED45484.1"/>
    <property type="molecule type" value="Genomic_DNA"/>
</dbReference>
<gene>
    <name evidence="2" type="ORF">DFQ10_102357</name>
</gene>
<dbReference type="Proteomes" id="UP000256980">
    <property type="component" value="Unassembled WGS sequence"/>
</dbReference>
<sequence length="144" mass="16668">MAITSKTIKYGVITIGVLGFLFITVVLAFILYESKKDISNEEPYVSFLNKPHQLKTVSTLRWHKDNLRFSHYSLEVNDDSNYNDEDVKSVKQYQPGDVITFHAAKSYFSNHVGESYYLIGRDTLETGEVVEFQYYYTPNTLPFN</sequence>
<comment type="caution">
    <text evidence="2">The sequence shown here is derived from an EMBL/GenBank/DDBJ whole genome shotgun (WGS) entry which is preliminary data.</text>
</comment>
<dbReference type="RefSeq" id="WP_115816783.1">
    <property type="nucleotide sequence ID" value="NZ_CANKZP010000002.1"/>
</dbReference>
<evidence type="ECO:0000256" key="1">
    <source>
        <dbReference type="SAM" id="Phobius"/>
    </source>
</evidence>
<keyword evidence="1" id="KW-0472">Membrane</keyword>
<feature type="transmembrane region" description="Helical" evidence="1">
    <location>
        <begin position="12"/>
        <end position="32"/>
    </location>
</feature>
<name>A0A3D9H7L8_9FLAO</name>